<feature type="domain" description="Core Histone H2A/H2B/H3" evidence="3">
    <location>
        <begin position="70"/>
        <end position="157"/>
    </location>
</feature>
<evidence type="ECO:0000256" key="1">
    <source>
        <dbReference type="ARBA" id="ARBA00010343"/>
    </source>
</evidence>
<protein>
    <submittedName>
        <fullName evidence="5">Histone H2A/H2B/H3 domain-containing protein</fullName>
    </submittedName>
</protein>
<dbReference type="GO" id="GO:0000786">
    <property type="term" value="C:nucleosome"/>
    <property type="evidence" value="ECO:0007669"/>
    <property type="project" value="InterPro"/>
</dbReference>
<evidence type="ECO:0000259" key="3">
    <source>
        <dbReference type="Pfam" id="PF00125"/>
    </source>
</evidence>
<name>A0A914MSW5_MELIC</name>
<comment type="similarity">
    <text evidence="1">Belongs to the histone H3 family.</text>
</comment>
<dbReference type="GO" id="GO:0030527">
    <property type="term" value="F:structural constituent of chromatin"/>
    <property type="evidence" value="ECO:0007669"/>
    <property type="project" value="InterPro"/>
</dbReference>
<dbReference type="Gene3D" id="1.10.20.10">
    <property type="entry name" value="Histone, subunit A"/>
    <property type="match status" value="1"/>
</dbReference>
<accession>A0A914MSW5</accession>
<dbReference type="WBParaSite" id="Minc3s02591g30793">
    <property type="protein sequence ID" value="Minc3s02591g30793"/>
    <property type="gene ID" value="Minc3s02591g30793"/>
</dbReference>
<dbReference type="Proteomes" id="UP000887563">
    <property type="component" value="Unplaced"/>
</dbReference>
<dbReference type="PANTHER" id="PTHR11426">
    <property type="entry name" value="HISTONE H3"/>
    <property type="match status" value="1"/>
</dbReference>
<dbReference type="Pfam" id="PF00125">
    <property type="entry name" value="Histone"/>
    <property type="match status" value="1"/>
</dbReference>
<evidence type="ECO:0000313" key="5">
    <source>
        <dbReference type="WBParaSite" id="Minc3s02591g30793"/>
    </source>
</evidence>
<dbReference type="SUPFAM" id="SSF47113">
    <property type="entry name" value="Histone-fold"/>
    <property type="match status" value="1"/>
</dbReference>
<dbReference type="SMART" id="SM00428">
    <property type="entry name" value="H3"/>
    <property type="match status" value="1"/>
</dbReference>
<proteinExistence type="inferred from homology"/>
<feature type="compositionally biased region" description="Basic and acidic residues" evidence="2">
    <location>
        <begin position="1"/>
        <end position="12"/>
    </location>
</feature>
<sequence>MANKHQQEKSSFFDDTNDDSKFFLNTRPLFSPAGKIENIFNGKDDDKENFLNLSTLSTTSTLKKKYTRPNKNMLEKNRKFQRTPKKSVPTAAYKNLFKEILQQQTRNKLNINESAVDALIEASDDFSRSFFQCANVAAIHCGRKTVMSKDFELVRYILNAFGNNLLR</sequence>
<keyword evidence="4" id="KW-1185">Reference proteome</keyword>
<dbReference type="GO" id="GO:0046982">
    <property type="term" value="F:protein heterodimerization activity"/>
    <property type="evidence" value="ECO:0007669"/>
    <property type="project" value="InterPro"/>
</dbReference>
<reference evidence="5" key="1">
    <citation type="submission" date="2022-11" db="UniProtKB">
        <authorList>
            <consortium name="WormBaseParasite"/>
        </authorList>
    </citation>
    <scope>IDENTIFICATION</scope>
</reference>
<evidence type="ECO:0000256" key="2">
    <source>
        <dbReference type="SAM" id="MobiDB-lite"/>
    </source>
</evidence>
<dbReference type="GO" id="GO:0003677">
    <property type="term" value="F:DNA binding"/>
    <property type="evidence" value="ECO:0007669"/>
    <property type="project" value="InterPro"/>
</dbReference>
<dbReference type="InterPro" id="IPR009072">
    <property type="entry name" value="Histone-fold"/>
</dbReference>
<dbReference type="AlphaFoldDB" id="A0A914MSW5"/>
<evidence type="ECO:0000313" key="4">
    <source>
        <dbReference type="Proteomes" id="UP000887563"/>
    </source>
</evidence>
<dbReference type="InterPro" id="IPR007125">
    <property type="entry name" value="H2A/H2B/H3"/>
</dbReference>
<organism evidence="4 5">
    <name type="scientific">Meloidogyne incognita</name>
    <name type="common">Southern root-knot nematode worm</name>
    <name type="synonym">Oxyuris incognita</name>
    <dbReference type="NCBI Taxonomy" id="6306"/>
    <lineage>
        <taxon>Eukaryota</taxon>
        <taxon>Metazoa</taxon>
        <taxon>Ecdysozoa</taxon>
        <taxon>Nematoda</taxon>
        <taxon>Chromadorea</taxon>
        <taxon>Rhabditida</taxon>
        <taxon>Tylenchina</taxon>
        <taxon>Tylenchomorpha</taxon>
        <taxon>Tylenchoidea</taxon>
        <taxon>Meloidogynidae</taxon>
        <taxon>Meloidogyninae</taxon>
        <taxon>Meloidogyne</taxon>
        <taxon>Meloidogyne incognita group</taxon>
    </lineage>
</organism>
<dbReference type="InterPro" id="IPR000164">
    <property type="entry name" value="Histone_H3/CENP-A"/>
</dbReference>
<dbReference type="PRINTS" id="PR00622">
    <property type="entry name" value="HISTONEH3"/>
</dbReference>
<feature type="region of interest" description="Disordered" evidence="2">
    <location>
        <begin position="1"/>
        <end position="20"/>
    </location>
</feature>